<dbReference type="OrthoDB" id="445007at2759"/>
<dbReference type="Gene3D" id="2.60.120.620">
    <property type="entry name" value="q2cbj1_9rhob like domain"/>
    <property type="match status" value="1"/>
</dbReference>
<gene>
    <name evidence="1" type="ORF">AX774_g7121</name>
</gene>
<sequence>MQSLHGTSCFIASITYTLKCTSTKKKADRLYLKDYKSYNVPVISCWTALNHVDEDNGTLVVRKFNPNLQTKYNDVDTSSREHYFDGVLESEERYISHQCLASANFSEGVFFNKIENSSGVYPENNDVVLRLAPGSVVFMSSYLYHKSESNKTNRFRTAYMPQYSLRPITNSPINRNDSQDDGKIVAFAIGI</sequence>
<evidence type="ECO:0000313" key="1">
    <source>
        <dbReference type="EMBL" id="OMH79471.1"/>
    </source>
</evidence>
<proteinExistence type="predicted"/>
<dbReference type="Pfam" id="PF05721">
    <property type="entry name" value="PhyH"/>
    <property type="match status" value="1"/>
</dbReference>
<protein>
    <submittedName>
        <fullName evidence="1">Uncharacterized protein</fullName>
    </submittedName>
</protein>
<dbReference type="EMBL" id="LSSK01001550">
    <property type="protein sequence ID" value="OMH79471.1"/>
    <property type="molecule type" value="Genomic_DNA"/>
</dbReference>
<dbReference type="InterPro" id="IPR008775">
    <property type="entry name" value="Phytyl_CoA_dOase-like"/>
</dbReference>
<reference evidence="2" key="1">
    <citation type="submission" date="2017-01" db="EMBL/GenBank/DDBJ databases">
        <authorList>
            <person name="Wang Y."/>
            <person name="White M."/>
            <person name="Kvist S."/>
            <person name="Moncalvo J.-M."/>
        </authorList>
    </citation>
    <scope>NUCLEOTIDE SEQUENCE [LARGE SCALE GENOMIC DNA]</scope>
    <source>
        <strain evidence="2">COL-18-3</strain>
    </source>
</reference>
<dbReference type="AlphaFoldDB" id="A0A1R1PET2"/>
<organism evidence="1 2">
    <name type="scientific">Zancudomyces culisetae</name>
    <name type="common">Gut fungus</name>
    <name type="synonym">Smittium culisetae</name>
    <dbReference type="NCBI Taxonomy" id="1213189"/>
    <lineage>
        <taxon>Eukaryota</taxon>
        <taxon>Fungi</taxon>
        <taxon>Fungi incertae sedis</taxon>
        <taxon>Zoopagomycota</taxon>
        <taxon>Kickxellomycotina</taxon>
        <taxon>Harpellomycetes</taxon>
        <taxon>Harpellales</taxon>
        <taxon>Legeriomycetaceae</taxon>
        <taxon>Zancudomyces</taxon>
    </lineage>
</organism>
<name>A0A1R1PET2_ZANCU</name>
<evidence type="ECO:0000313" key="2">
    <source>
        <dbReference type="Proteomes" id="UP000188320"/>
    </source>
</evidence>
<keyword evidence="2" id="KW-1185">Reference proteome</keyword>
<accession>A0A1R1PET2</accession>
<comment type="caution">
    <text evidence="1">The sequence shown here is derived from an EMBL/GenBank/DDBJ whole genome shotgun (WGS) entry which is preliminary data.</text>
</comment>
<dbReference type="SUPFAM" id="SSF51197">
    <property type="entry name" value="Clavaminate synthase-like"/>
    <property type="match status" value="1"/>
</dbReference>
<dbReference type="Proteomes" id="UP000188320">
    <property type="component" value="Unassembled WGS sequence"/>
</dbReference>